<dbReference type="SMART" id="SM00448">
    <property type="entry name" value="REC"/>
    <property type="match status" value="1"/>
</dbReference>
<dbReference type="SMART" id="SM00862">
    <property type="entry name" value="Trans_reg_C"/>
    <property type="match status" value="1"/>
</dbReference>
<keyword evidence="7" id="KW-1185">Reference proteome</keyword>
<dbReference type="InterPro" id="IPR036388">
    <property type="entry name" value="WH-like_DNA-bd_sf"/>
</dbReference>
<keyword evidence="2" id="KW-0597">Phosphoprotein</keyword>
<dbReference type="SUPFAM" id="SSF52172">
    <property type="entry name" value="CheY-like"/>
    <property type="match status" value="1"/>
</dbReference>
<dbReference type="GO" id="GO:0005829">
    <property type="term" value="C:cytosol"/>
    <property type="evidence" value="ECO:0007669"/>
    <property type="project" value="TreeGrafter"/>
</dbReference>
<dbReference type="Gene3D" id="1.10.10.10">
    <property type="entry name" value="Winged helix-like DNA-binding domain superfamily/Winged helix DNA-binding domain"/>
    <property type="match status" value="1"/>
</dbReference>
<feature type="modified residue" description="4-aspartylphosphate" evidence="2">
    <location>
        <position position="51"/>
    </location>
</feature>
<dbReference type="InterPro" id="IPR039420">
    <property type="entry name" value="WalR-like"/>
</dbReference>
<dbReference type="Pfam" id="PF00072">
    <property type="entry name" value="Response_reg"/>
    <property type="match status" value="1"/>
</dbReference>
<dbReference type="Pfam" id="PF00486">
    <property type="entry name" value="Trans_reg_C"/>
    <property type="match status" value="1"/>
</dbReference>
<evidence type="ECO:0000259" key="4">
    <source>
        <dbReference type="PROSITE" id="PS50110"/>
    </source>
</evidence>
<evidence type="ECO:0000313" key="7">
    <source>
        <dbReference type="Proteomes" id="UP001409585"/>
    </source>
</evidence>
<dbReference type="PANTHER" id="PTHR48111">
    <property type="entry name" value="REGULATOR OF RPOS"/>
    <property type="match status" value="1"/>
</dbReference>
<dbReference type="Gene3D" id="3.40.50.2300">
    <property type="match status" value="1"/>
</dbReference>
<evidence type="ECO:0000256" key="3">
    <source>
        <dbReference type="PROSITE-ProRule" id="PRU01091"/>
    </source>
</evidence>
<dbReference type="CDD" id="cd17624">
    <property type="entry name" value="REC_OmpR_PmrA-like"/>
    <property type="match status" value="1"/>
</dbReference>
<proteinExistence type="predicted"/>
<evidence type="ECO:0000256" key="1">
    <source>
        <dbReference type="ARBA" id="ARBA00023125"/>
    </source>
</evidence>
<evidence type="ECO:0000313" key="6">
    <source>
        <dbReference type="EMBL" id="GAA4962223.1"/>
    </source>
</evidence>
<dbReference type="CDD" id="cd00383">
    <property type="entry name" value="trans_reg_C"/>
    <property type="match status" value="1"/>
</dbReference>
<gene>
    <name evidence="6" type="ORF">GCM10025791_49910</name>
</gene>
<dbReference type="Proteomes" id="UP001409585">
    <property type="component" value="Unassembled WGS sequence"/>
</dbReference>
<feature type="domain" description="Response regulatory" evidence="4">
    <location>
        <begin position="2"/>
        <end position="116"/>
    </location>
</feature>
<dbReference type="InterPro" id="IPR001867">
    <property type="entry name" value="OmpR/PhoB-type_DNA-bd"/>
</dbReference>
<comment type="caution">
    <text evidence="6">The sequence shown here is derived from an EMBL/GenBank/DDBJ whole genome shotgun (WGS) entry which is preliminary data.</text>
</comment>
<dbReference type="AlphaFoldDB" id="A0AAV3UAU6"/>
<name>A0AAV3UAU6_9ALTE</name>
<dbReference type="EMBL" id="BAABLX010000080">
    <property type="protein sequence ID" value="GAA4962223.1"/>
    <property type="molecule type" value="Genomic_DNA"/>
</dbReference>
<dbReference type="GO" id="GO:0000156">
    <property type="term" value="F:phosphorelay response regulator activity"/>
    <property type="evidence" value="ECO:0007669"/>
    <property type="project" value="TreeGrafter"/>
</dbReference>
<accession>A0AAV3UAU6</accession>
<sequence>MRILLVEDDQLLGESLAASIKAEGYSVDWFLDGKSLPMAHIGETYDLAMLDQRLPGRSGVDIIIDIRARGLDIPVLMLTAADASQDKVAGLDAGADDYLTKPFDMDELFARVRSLLRRNSSKRPVLICGEVALDCNARTVSVNNEVVEDLTAKEYAILEALMRNKNRFITKARLLETSSSWQEEVESNTVEVYISRLRKRFGKDFIETMRGVGYRVSSAK</sequence>
<dbReference type="GO" id="GO:0006355">
    <property type="term" value="P:regulation of DNA-templated transcription"/>
    <property type="evidence" value="ECO:0007669"/>
    <property type="project" value="InterPro"/>
</dbReference>
<evidence type="ECO:0000256" key="2">
    <source>
        <dbReference type="PROSITE-ProRule" id="PRU00169"/>
    </source>
</evidence>
<dbReference type="SUPFAM" id="SSF46894">
    <property type="entry name" value="C-terminal effector domain of the bipartite response regulators"/>
    <property type="match status" value="1"/>
</dbReference>
<evidence type="ECO:0000259" key="5">
    <source>
        <dbReference type="PROSITE" id="PS51755"/>
    </source>
</evidence>
<feature type="domain" description="OmpR/PhoB-type" evidence="5">
    <location>
        <begin position="123"/>
        <end position="218"/>
    </location>
</feature>
<dbReference type="PROSITE" id="PS51755">
    <property type="entry name" value="OMPR_PHOB"/>
    <property type="match status" value="1"/>
</dbReference>
<keyword evidence="1 3" id="KW-0238">DNA-binding</keyword>
<dbReference type="InterPro" id="IPR016032">
    <property type="entry name" value="Sig_transdc_resp-reg_C-effctor"/>
</dbReference>
<dbReference type="InterPro" id="IPR011006">
    <property type="entry name" value="CheY-like_superfamily"/>
</dbReference>
<dbReference type="GO" id="GO:0000976">
    <property type="term" value="F:transcription cis-regulatory region binding"/>
    <property type="evidence" value="ECO:0007669"/>
    <property type="project" value="TreeGrafter"/>
</dbReference>
<protein>
    <submittedName>
        <fullName evidence="6">Response regulator</fullName>
    </submittedName>
</protein>
<dbReference type="InterPro" id="IPR001789">
    <property type="entry name" value="Sig_transdc_resp-reg_receiver"/>
</dbReference>
<dbReference type="PANTHER" id="PTHR48111:SF36">
    <property type="entry name" value="TRANSCRIPTIONAL REGULATORY PROTEIN CUTR"/>
    <property type="match status" value="1"/>
</dbReference>
<reference evidence="7" key="1">
    <citation type="journal article" date="2019" name="Int. J. Syst. Evol. Microbiol.">
        <title>The Global Catalogue of Microorganisms (GCM) 10K type strain sequencing project: providing services to taxonomists for standard genome sequencing and annotation.</title>
        <authorList>
            <consortium name="The Broad Institute Genomics Platform"/>
            <consortium name="The Broad Institute Genome Sequencing Center for Infectious Disease"/>
            <person name="Wu L."/>
            <person name="Ma J."/>
        </authorList>
    </citation>
    <scope>NUCLEOTIDE SEQUENCE [LARGE SCALE GENOMIC DNA]</scope>
    <source>
        <strain evidence="7">JCM 19134</strain>
    </source>
</reference>
<feature type="DNA-binding region" description="OmpR/PhoB-type" evidence="3">
    <location>
        <begin position="123"/>
        <end position="218"/>
    </location>
</feature>
<organism evidence="6 7">
    <name type="scientific">Halioxenophilus aromaticivorans</name>
    <dbReference type="NCBI Taxonomy" id="1306992"/>
    <lineage>
        <taxon>Bacteria</taxon>
        <taxon>Pseudomonadati</taxon>
        <taxon>Pseudomonadota</taxon>
        <taxon>Gammaproteobacteria</taxon>
        <taxon>Alteromonadales</taxon>
        <taxon>Alteromonadaceae</taxon>
        <taxon>Halioxenophilus</taxon>
    </lineage>
</organism>
<dbReference type="RefSeq" id="WP_345428378.1">
    <property type="nucleotide sequence ID" value="NZ_AP031496.1"/>
</dbReference>
<dbReference type="PROSITE" id="PS50110">
    <property type="entry name" value="RESPONSE_REGULATORY"/>
    <property type="match status" value="1"/>
</dbReference>
<dbReference type="Gene3D" id="6.10.250.690">
    <property type="match status" value="1"/>
</dbReference>
<dbReference type="GO" id="GO:0032993">
    <property type="term" value="C:protein-DNA complex"/>
    <property type="evidence" value="ECO:0007669"/>
    <property type="project" value="TreeGrafter"/>
</dbReference>